<dbReference type="GO" id="GO:0016020">
    <property type="term" value="C:membrane"/>
    <property type="evidence" value="ECO:0007669"/>
    <property type="project" value="UniProtKB-SubCell"/>
</dbReference>
<feature type="domain" description="VPS10" evidence="8">
    <location>
        <begin position="62"/>
        <end position="701"/>
    </location>
</feature>
<keyword evidence="6" id="KW-0325">Glycoprotein</keyword>
<evidence type="ECO:0000313" key="9">
    <source>
        <dbReference type="EMBL" id="CAG8492969.1"/>
    </source>
</evidence>
<keyword evidence="3" id="KW-0732">Signal</keyword>
<dbReference type="SUPFAM" id="SSF110296">
    <property type="entry name" value="Oligoxyloglucan reducing end-specific cellobiohydrolase"/>
    <property type="match status" value="3"/>
</dbReference>
<name>A0A9N8WNR2_9GLOM</name>
<dbReference type="GO" id="GO:0005794">
    <property type="term" value="C:Golgi apparatus"/>
    <property type="evidence" value="ECO:0007669"/>
    <property type="project" value="TreeGrafter"/>
</dbReference>
<evidence type="ECO:0000256" key="3">
    <source>
        <dbReference type="ARBA" id="ARBA00022729"/>
    </source>
</evidence>
<comment type="subcellular location">
    <subcellularLocation>
        <location evidence="1">Membrane</location>
    </subcellularLocation>
</comment>
<keyword evidence="7" id="KW-1133">Transmembrane helix</keyword>
<dbReference type="Proteomes" id="UP000789342">
    <property type="component" value="Unassembled WGS sequence"/>
</dbReference>
<organism evidence="9 10">
    <name type="scientific">Acaulospora morrowiae</name>
    <dbReference type="NCBI Taxonomy" id="94023"/>
    <lineage>
        <taxon>Eukaryota</taxon>
        <taxon>Fungi</taxon>
        <taxon>Fungi incertae sedis</taxon>
        <taxon>Mucoromycota</taxon>
        <taxon>Glomeromycotina</taxon>
        <taxon>Glomeromycetes</taxon>
        <taxon>Diversisporales</taxon>
        <taxon>Acaulosporaceae</taxon>
        <taxon>Acaulospora</taxon>
    </lineage>
</organism>
<protein>
    <submittedName>
        <fullName evidence="9">9331_t:CDS:1</fullName>
    </submittedName>
</protein>
<evidence type="ECO:0000256" key="4">
    <source>
        <dbReference type="ARBA" id="ARBA00022737"/>
    </source>
</evidence>
<keyword evidence="10" id="KW-1185">Reference proteome</keyword>
<dbReference type="InterPro" id="IPR050310">
    <property type="entry name" value="VPS10-sortilin"/>
</dbReference>
<gene>
    <name evidence="9" type="ORF">AMORRO_LOCUS2867</name>
</gene>
<proteinExistence type="inferred from homology"/>
<evidence type="ECO:0000259" key="8">
    <source>
        <dbReference type="SMART" id="SM00602"/>
    </source>
</evidence>
<dbReference type="InterPro" id="IPR031778">
    <property type="entry name" value="Sortilin_N"/>
</dbReference>
<evidence type="ECO:0000313" key="10">
    <source>
        <dbReference type="Proteomes" id="UP000789342"/>
    </source>
</evidence>
<evidence type="ECO:0000256" key="5">
    <source>
        <dbReference type="ARBA" id="ARBA00023136"/>
    </source>
</evidence>
<dbReference type="GO" id="GO:0006623">
    <property type="term" value="P:protein targeting to vacuole"/>
    <property type="evidence" value="ECO:0007669"/>
    <property type="project" value="TreeGrafter"/>
</dbReference>
<feature type="transmembrane region" description="Helical" evidence="7">
    <location>
        <begin position="21"/>
        <end position="39"/>
    </location>
</feature>
<dbReference type="PANTHER" id="PTHR12106:SF27">
    <property type="entry name" value="SORTILIN-RELATED RECEPTOR"/>
    <property type="match status" value="1"/>
</dbReference>
<sequence length="2129" mass="242462">MAKIKDNSGPPPIFNEFGLRRILYFIFLILCMSVVVYSGSPRSDRKGFQHTPSQLFYFEDSEVVLFLDYAGNVYRSTNEGGTWLSVSGVTEKAATLVHHPFEKKDRAFILTSGNKHYLTTNKGETWTEFTTPIPPALKAGALSFHAERPGLILFRGTRCLENSDCNDETYYTDDNFSNLKLILKNTDKCLWARSTKESQEAPVFTIFCIQYTASTDGSMRKWSDYRLIMSENYFDTSKEVPFNSTDELAAMGLGTTHGYLVVAVKNVRTYDLELFVSKGGQHWKRAIFPLNTKFEKENAYTILQSAPYHLVIDVLSSKTRTGRLFISNSDGEYFVDSLNHTNRNVAGFVDFEKVLSVNGILLANVVDNWHEVDDGSAIAKRIRSKISFEDGKISSWRYIHPPEKNYGGSDFYCAVDKWESGECSLHLHSVTTKKVYGPIYSSSAAPGFLMGVGNVGSYLFPYEQCDTFLSTDGGITWKVVKLGPNKYEFGDMGSLIVTIDDKVPTDKIWYSTDYGESWESFDLGLQSFKIRAHLLTSDPESTSQNFILIGSTVSEQGSLNRYFTFRISFKDLHDRMCTENDFEDWQARKIDGDRQDCLMGQKTTYRRRKKDAKCYVGKDHEHKESSTSCPCDDEDYECDHNYKLNDKGECIEVIKDYVPPGKCTKEGETYMASSGYRLVPGNQCNRDASSSKIKDIPVDKKCTKDHITPGGIKTRTSYNSFDTLYYFNDSSVILAKDITGRVYRSIDDGVEWNLLFEDRIAHIVLHDHDSQRAYLFTENNKLKYTSDRGNDFREITLPRQPNILGRPILDFHPNDIEWLLFLGGNSDPVYYTEAYFSKNNGETWNLVETWAEKCIFGRDTDFSKPEERTIFCSSYNDKNNTRGQDSLGGKSTEANPLRLISTKDFGKTIEVKLSGLVEYFIFNKYMAAATEKNSQLGLYISVDGVVFKESKFPPDVKVDKKAYTLLQSDTGSVFLDAYQSFDYNAEYGSLFKSNGDGSFFSLSLENTNRNGYGNVDFEKVQGMGGIILANVVSNTQELKRGASKKIATMISFDDGSTWERLKMHSNQDGYLNLHGRTDIRRSGGVFSKRSAVGLLIGVGNEGEYLLPYEQSKTYMSRDAGRTWTQIRSGESLYEFADQGTLMAVVDDEGPTNKLNWDYGKHWKEYIFNERYLVRVLDITANPKSTSMKFLLTGLQISSDQSEVKSVNINVDFTQLEKRTCQSDDFERWNPMDGTSNECFLGQEIKYLRRKADRECKIEDSTVDLKPVVERNCKCTEKDFECDFNYFREDGKCKTFVQDPDRPHDCVGSYFGRSGYRKISESKCEGGENLEEKVEKSCDLTTNDIIIKTQVFDSRIANYLYFNGTDTLVARTEDGEVWRSNDQGYSWIIIPELASVKILAMFQNTYFDRYVYFITLSKTHYYSDNAAQSVTKMDVPMEPNLLDLPILDYHPEHADWLIYTASSNCERIFSSDCHSVAYYTKDNGKNWQEMIDYVGKCTWARDKKFRVDENLIFCESYLHKSGSQRSFYNNPLQFCISKDFFKKSDCKVGNIIGFVTFEEYIVVAELLPSGDILNLLVSMDGETFASAQFPPNMKITRRAFTILESTTHSIILHVTTSSRNIWGNVLKSNSNGTYYSLSLEYAYRDERGYVDYEKMHGIDGIAMANKIINPSEVNMGGSRKLVSMITFNDGGTWRRLKSPKYDSNGKSYDCDDDNCSLHLHSYTERRDPRDSFSSSSAVGLMIGVGNVGTHLTSYLDGDTFLTRDAGMTWKEVRKGAYMHEFGDQGSILVMVEDEKPTDHILYSFNEGNSWSEKQFTIPTEPIKVHDIATMPGGISNKFLLRGRYEGDFNREVVVFIDFKGVLPRTCKLDLNNPGHDDFELWSPTHNEGFECLFGRMTSYHRRNLDRNCTVGEKLIQPKEITRNCTCNEHDFECDYNYMRVNNGSCELVPEAEPLSRSVSEQCANGEEYYYDISGYRKINGNTCKGDEEKFMGTKHICPSPGRSALFWVLLVLSPFVIVGIFTACVIYRRQDRFGYSLGLVFSDTIKLNVAYTVLFYHESVSHSRIRLGGSQSFLSSIPSTIADVISSIRIPAFVSRAFSRILPGRRRYQYTPVATDDPLEVSLENYNDNE</sequence>
<dbReference type="PANTHER" id="PTHR12106">
    <property type="entry name" value="SORTILIN RELATED"/>
    <property type="match status" value="1"/>
</dbReference>
<dbReference type="InterPro" id="IPR015943">
    <property type="entry name" value="WD40/YVTN_repeat-like_dom_sf"/>
</dbReference>
<evidence type="ECO:0000256" key="7">
    <source>
        <dbReference type="SAM" id="Phobius"/>
    </source>
</evidence>
<dbReference type="EMBL" id="CAJVPV010001299">
    <property type="protein sequence ID" value="CAG8492969.1"/>
    <property type="molecule type" value="Genomic_DNA"/>
</dbReference>
<dbReference type="Gene3D" id="2.10.70.80">
    <property type="match status" value="3"/>
</dbReference>
<evidence type="ECO:0000256" key="2">
    <source>
        <dbReference type="ARBA" id="ARBA00008251"/>
    </source>
</evidence>
<evidence type="ECO:0000256" key="1">
    <source>
        <dbReference type="ARBA" id="ARBA00004370"/>
    </source>
</evidence>
<dbReference type="CDD" id="cd15482">
    <property type="entry name" value="Sialidase_non-viral"/>
    <property type="match status" value="1"/>
</dbReference>
<comment type="caution">
    <text evidence="9">The sequence shown here is derived from an EMBL/GenBank/DDBJ whole genome shotgun (WGS) entry which is preliminary data.</text>
</comment>
<reference evidence="9" key="1">
    <citation type="submission" date="2021-06" db="EMBL/GenBank/DDBJ databases">
        <authorList>
            <person name="Kallberg Y."/>
            <person name="Tangrot J."/>
            <person name="Rosling A."/>
        </authorList>
    </citation>
    <scope>NUCLEOTIDE SEQUENCE</scope>
    <source>
        <strain evidence="9">CL551</strain>
    </source>
</reference>
<dbReference type="SUPFAM" id="SSF50939">
    <property type="entry name" value="Sialidases"/>
    <property type="match status" value="1"/>
</dbReference>
<feature type="domain" description="VPS10" evidence="8">
    <location>
        <begin position="1365"/>
        <end position="2001"/>
    </location>
</feature>
<feature type="transmembrane region" description="Helical" evidence="7">
    <location>
        <begin position="2003"/>
        <end position="2026"/>
    </location>
</feature>
<dbReference type="InterPro" id="IPR036278">
    <property type="entry name" value="Sialidase_sf"/>
</dbReference>
<dbReference type="InterPro" id="IPR031777">
    <property type="entry name" value="Sortilin_C"/>
</dbReference>
<dbReference type="Pfam" id="PF15901">
    <property type="entry name" value="Sortilin_C"/>
    <property type="match status" value="3"/>
</dbReference>
<keyword evidence="5 7" id="KW-0472">Membrane</keyword>
<dbReference type="InterPro" id="IPR006581">
    <property type="entry name" value="VPS10"/>
</dbReference>
<feature type="domain" description="VPS10" evidence="8">
    <location>
        <begin position="731"/>
        <end position="1342"/>
    </location>
</feature>
<dbReference type="SMART" id="SM00602">
    <property type="entry name" value="VPS10"/>
    <property type="match status" value="3"/>
</dbReference>
<dbReference type="GO" id="GO:0006895">
    <property type="term" value="P:Golgi to endosome transport"/>
    <property type="evidence" value="ECO:0007669"/>
    <property type="project" value="TreeGrafter"/>
</dbReference>
<comment type="similarity">
    <text evidence="2">Belongs to the VPS10-related sortilin family.</text>
</comment>
<dbReference type="Gene3D" id="2.130.10.10">
    <property type="entry name" value="YVTN repeat-like/Quinoprotein amine dehydrogenase"/>
    <property type="match status" value="3"/>
</dbReference>
<dbReference type="Gene3D" id="3.30.60.270">
    <property type="match status" value="3"/>
</dbReference>
<keyword evidence="7" id="KW-0812">Transmembrane</keyword>
<keyword evidence="4" id="KW-0677">Repeat</keyword>
<dbReference type="GO" id="GO:0005829">
    <property type="term" value="C:cytosol"/>
    <property type="evidence" value="ECO:0007669"/>
    <property type="project" value="GOC"/>
</dbReference>
<dbReference type="OrthoDB" id="443634at2759"/>
<evidence type="ECO:0000256" key="6">
    <source>
        <dbReference type="ARBA" id="ARBA00023180"/>
    </source>
</evidence>
<dbReference type="Pfam" id="PF15902">
    <property type="entry name" value="Sortilin-Vps10"/>
    <property type="match status" value="3"/>
</dbReference>
<dbReference type="GO" id="GO:0006896">
    <property type="term" value="P:Golgi to vacuole transport"/>
    <property type="evidence" value="ECO:0007669"/>
    <property type="project" value="TreeGrafter"/>
</dbReference>
<accession>A0A9N8WNR2</accession>